<keyword evidence="2" id="KW-1185">Reference proteome</keyword>
<sequence>MKSLAHSTTRHRPSTVLGAGAVIIALAASLGPAVEARAAGGTATVYVVTQEGLTVNDGARLADSFGIGNALFPNGSFQYVDGAKFQRVPHKTVGQGRDEDGNPTVTEEVDFDALGRIKPYPDDLAVQKADRLASIALISEGMSVKARISHSDFTLTDDKGSVVTAQPIDTTVSFDAYLDGLPLTGQGANLRVTFDENGTVTELSESLRKVAADRKVDVISPDEAREDCKRVYGDTVEQGEPTLGYQMPELTSRNADGTGTVKEIWPQYTCNPVGKEETQASRLVPAVRDSAPSFTVQVDRRGDTVTASSKVAGGTAPYSYRWSSSTTVLDNVAGPSITYRRTPREGAKQEQVSLEVTDANGLSAIASVAADGDGGYSASSQPGGGGFALASVGISQTVDEWQCAQDSANGFKSVMQSKGQFIDHDWRGASSWEKDFKDASKGGWDYEYADDVDAQWYTGHGWPGGFTFKSSVSDTSIVPGDARWGNDWNLEWLQLESCQVLRDAHVWNQSFRGLHMMNGFVTNAYCVGGGTGGTFAKYLFPLKFLWWTLRPAYSVRQAWATMALLKEPHGVKYRSYGPAVKTGLSFQTNANDYFWGQGATGPDLISNGWWWSVTGTV</sequence>
<comment type="caution">
    <text evidence="1">The sequence shown here is derived from an EMBL/GenBank/DDBJ whole genome shotgun (WGS) entry which is preliminary data.</text>
</comment>
<dbReference type="AlphaFoldDB" id="A0A841FHG9"/>
<protein>
    <submittedName>
        <fullName evidence="1">Uncharacterized protein</fullName>
    </submittedName>
</protein>
<reference evidence="1 2" key="1">
    <citation type="submission" date="2020-08" db="EMBL/GenBank/DDBJ databases">
        <title>Genomic Encyclopedia of Type Strains, Phase IV (KMG-IV): sequencing the most valuable type-strain genomes for metagenomic binning, comparative biology and taxonomic classification.</title>
        <authorList>
            <person name="Goeker M."/>
        </authorList>
    </citation>
    <scope>NUCLEOTIDE SEQUENCE [LARGE SCALE GENOMIC DNA]</scope>
    <source>
        <strain evidence="1 2">YIM 65646</strain>
    </source>
</reference>
<dbReference type="Pfam" id="PF19872">
    <property type="entry name" value="DUF6345"/>
    <property type="match status" value="1"/>
</dbReference>
<dbReference type="Proteomes" id="UP000548476">
    <property type="component" value="Unassembled WGS sequence"/>
</dbReference>
<evidence type="ECO:0000313" key="1">
    <source>
        <dbReference type="EMBL" id="MBB6035314.1"/>
    </source>
</evidence>
<organism evidence="1 2">
    <name type="scientific">Phytomonospora endophytica</name>
    <dbReference type="NCBI Taxonomy" id="714109"/>
    <lineage>
        <taxon>Bacteria</taxon>
        <taxon>Bacillati</taxon>
        <taxon>Actinomycetota</taxon>
        <taxon>Actinomycetes</taxon>
        <taxon>Micromonosporales</taxon>
        <taxon>Micromonosporaceae</taxon>
        <taxon>Phytomonospora</taxon>
    </lineage>
</organism>
<dbReference type="InterPro" id="IPR045926">
    <property type="entry name" value="DUF6345"/>
</dbReference>
<gene>
    <name evidence="1" type="ORF">HNR73_003171</name>
</gene>
<dbReference type="RefSeq" id="WP_184788160.1">
    <property type="nucleotide sequence ID" value="NZ_BONT01000004.1"/>
</dbReference>
<proteinExistence type="predicted"/>
<evidence type="ECO:0000313" key="2">
    <source>
        <dbReference type="Proteomes" id="UP000548476"/>
    </source>
</evidence>
<name>A0A841FHG9_9ACTN</name>
<accession>A0A841FHG9</accession>
<dbReference type="EMBL" id="JACHGT010000006">
    <property type="protein sequence ID" value="MBB6035314.1"/>
    <property type="molecule type" value="Genomic_DNA"/>
</dbReference>